<evidence type="ECO:0000313" key="2">
    <source>
        <dbReference type="EMBL" id="HAC27881.1"/>
    </source>
</evidence>
<dbReference type="AlphaFoldDB" id="A0A3B8WDB6"/>
<protein>
    <recommendedName>
        <fullName evidence="1">Ice-binding protein C-terminal domain-containing protein</fullName>
    </recommendedName>
</protein>
<proteinExistence type="predicted"/>
<evidence type="ECO:0000313" key="3">
    <source>
        <dbReference type="Proteomes" id="UP000261325"/>
    </source>
</evidence>
<sequence length="73" mass="7850">LNLFNTTDQTIVQNFVTDFANKKLQETLDFCQLNPTDPACQPSASVPEPSSLALIGLGLFGLGLRARRKAATA</sequence>
<name>A0A3B8WDB6_MARNT</name>
<comment type="caution">
    <text evidence="2">The sequence shown here is derived from an EMBL/GenBank/DDBJ whole genome shotgun (WGS) entry which is preliminary data.</text>
</comment>
<feature type="domain" description="Ice-binding protein C-terminal" evidence="1">
    <location>
        <begin position="45"/>
        <end position="68"/>
    </location>
</feature>
<dbReference type="InterPro" id="IPR013424">
    <property type="entry name" value="Ice-binding_C"/>
</dbReference>
<dbReference type="Pfam" id="PF07589">
    <property type="entry name" value="PEP-CTERM"/>
    <property type="match status" value="1"/>
</dbReference>
<dbReference type="Proteomes" id="UP000261325">
    <property type="component" value="Unassembled WGS sequence"/>
</dbReference>
<evidence type="ECO:0000259" key="1">
    <source>
        <dbReference type="Pfam" id="PF07589"/>
    </source>
</evidence>
<dbReference type="EMBL" id="DLYI01000110">
    <property type="protein sequence ID" value="HAC27881.1"/>
    <property type="molecule type" value="Genomic_DNA"/>
</dbReference>
<dbReference type="NCBIfam" id="TIGR02595">
    <property type="entry name" value="PEP_CTERM"/>
    <property type="match status" value="1"/>
</dbReference>
<reference evidence="2 3" key="1">
    <citation type="journal article" date="2018" name="Nat. Biotechnol.">
        <title>A standardized bacterial taxonomy based on genome phylogeny substantially revises the tree of life.</title>
        <authorList>
            <person name="Parks D.H."/>
            <person name="Chuvochina M."/>
            <person name="Waite D.W."/>
            <person name="Rinke C."/>
            <person name="Skarshewski A."/>
            <person name="Chaumeil P.A."/>
            <person name="Hugenholtz P."/>
        </authorList>
    </citation>
    <scope>NUCLEOTIDE SEQUENCE [LARGE SCALE GENOMIC DNA]</scope>
    <source>
        <strain evidence="2">UBA9049</strain>
    </source>
</reference>
<feature type="non-terminal residue" evidence="2">
    <location>
        <position position="1"/>
    </location>
</feature>
<gene>
    <name evidence="2" type="ORF">DCF82_08720</name>
</gene>
<organism evidence="2 3">
    <name type="scientific">Marinobacter nauticus</name>
    <name type="common">Marinobacter hydrocarbonoclasticus</name>
    <name type="synonym">Marinobacter aquaeolei</name>
    <dbReference type="NCBI Taxonomy" id="2743"/>
    <lineage>
        <taxon>Bacteria</taxon>
        <taxon>Pseudomonadati</taxon>
        <taxon>Pseudomonadota</taxon>
        <taxon>Gammaproteobacteria</taxon>
        <taxon>Pseudomonadales</taxon>
        <taxon>Marinobacteraceae</taxon>
        <taxon>Marinobacter</taxon>
    </lineage>
</organism>
<accession>A0A3B8WDB6</accession>